<sequence length="85" mass="9611">MTSVDRLAARLMACPRTFRFDDAVRVMAWYGFALDGKGKTSGSRIRFYRESDGRMLLMHVPHPGSEMRAAAVRTMAAFLKEAGRR</sequence>
<reference evidence="1 3" key="1">
    <citation type="journal article" date="2018" name="Elife">
        <title>Discovery and characterization of a prevalent human gut bacterial enzyme sufficient for the inactivation of a family of plant toxins.</title>
        <authorList>
            <person name="Koppel N."/>
            <person name="Bisanz J.E."/>
            <person name="Pandelia M.E."/>
            <person name="Turnbaugh P.J."/>
            <person name="Balskus E.P."/>
        </authorList>
    </citation>
    <scope>NUCLEOTIDE SEQUENCE [LARGE SCALE GENOMIC DNA]</scope>
    <source>
        <strain evidence="1 3">DSM 16107</strain>
    </source>
</reference>
<gene>
    <name evidence="1" type="ORF">C1876_04910</name>
    <name evidence="2" type="ORF">DMP09_05605</name>
</gene>
<dbReference type="AlphaFoldDB" id="A0A3N0IZZ8"/>
<keyword evidence="3" id="KW-1185">Reference proteome</keyword>
<accession>A0A3N0IZZ8</accession>
<evidence type="ECO:0000313" key="3">
    <source>
        <dbReference type="Proteomes" id="UP000253817"/>
    </source>
</evidence>
<dbReference type="RefSeq" id="WP_114545604.1">
    <property type="nucleotide sequence ID" value="NZ_PPTT01000006.1"/>
</dbReference>
<dbReference type="OrthoDB" id="73001at2"/>
<name>A0A3N0IZZ8_9ACTN</name>
<evidence type="ECO:0000313" key="1">
    <source>
        <dbReference type="EMBL" id="RDB70136.1"/>
    </source>
</evidence>
<dbReference type="GO" id="GO:0003729">
    <property type="term" value="F:mRNA binding"/>
    <property type="evidence" value="ECO:0007669"/>
    <property type="project" value="InterPro"/>
</dbReference>
<protein>
    <submittedName>
        <fullName evidence="2">Type II toxin-antitoxin system HicA family toxin</fullName>
    </submittedName>
</protein>
<dbReference type="Proteomes" id="UP000270112">
    <property type="component" value="Unassembled WGS sequence"/>
</dbReference>
<reference evidence="4" key="2">
    <citation type="submission" date="2018-05" db="EMBL/GenBank/DDBJ databases">
        <title>Genome Sequencing of selected type strains of the family Eggerthellaceae.</title>
        <authorList>
            <person name="Danylec N."/>
            <person name="Stoll D.A."/>
            <person name="Doetsch A."/>
            <person name="Huch M."/>
        </authorList>
    </citation>
    <scope>NUCLEOTIDE SEQUENCE [LARGE SCALE GENOMIC DNA]</scope>
    <source>
        <strain evidence="4">DSM 16107</strain>
    </source>
</reference>
<reference evidence="2" key="3">
    <citation type="journal article" date="2019" name="Microbiol. Resour. Announc.">
        <title>Draft Genome Sequences of Type Strains of Gordonibacter faecihominis, Paraeggerthella hongkongensis, Parvibacter caecicola,Slackia equolifaciens, Slackia faecicanis, and Slackia isoflavoniconvertens.</title>
        <authorList>
            <person name="Danylec N."/>
            <person name="Stoll D.A."/>
            <person name="Dotsch A."/>
            <person name="Huch M."/>
        </authorList>
    </citation>
    <scope>NUCLEOTIDE SEQUENCE</scope>
    <source>
        <strain evidence="2">DSM 16107</strain>
    </source>
</reference>
<dbReference type="EMBL" id="QICC01000015">
    <property type="protein sequence ID" value="RNM42316.1"/>
    <property type="molecule type" value="Genomic_DNA"/>
</dbReference>
<evidence type="ECO:0000313" key="2">
    <source>
        <dbReference type="EMBL" id="RNM42316.1"/>
    </source>
</evidence>
<proteinExistence type="predicted"/>
<organism evidence="2 4">
    <name type="scientific">Eggerthella sinensis</name>
    <dbReference type="NCBI Taxonomy" id="242230"/>
    <lineage>
        <taxon>Bacteria</taxon>
        <taxon>Bacillati</taxon>
        <taxon>Actinomycetota</taxon>
        <taxon>Coriobacteriia</taxon>
        <taxon>Eggerthellales</taxon>
        <taxon>Eggerthellaceae</taxon>
        <taxon>Eggerthella</taxon>
    </lineage>
</organism>
<evidence type="ECO:0000313" key="4">
    <source>
        <dbReference type="Proteomes" id="UP000270112"/>
    </source>
</evidence>
<comment type="caution">
    <text evidence="2">The sequence shown here is derived from an EMBL/GenBank/DDBJ whole genome shotgun (WGS) entry which is preliminary data.</text>
</comment>
<dbReference type="Proteomes" id="UP000253817">
    <property type="component" value="Unassembled WGS sequence"/>
</dbReference>
<dbReference type="EMBL" id="PPTT01000006">
    <property type="protein sequence ID" value="RDB70136.1"/>
    <property type="molecule type" value="Genomic_DNA"/>
</dbReference>